<dbReference type="Proteomes" id="UP000322362">
    <property type="component" value="Unassembled WGS sequence"/>
</dbReference>
<name>A0A5D4HAX0_9SPHI</name>
<evidence type="ECO:0000313" key="2">
    <source>
        <dbReference type="Proteomes" id="UP000322362"/>
    </source>
</evidence>
<dbReference type="RefSeq" id="WP_148917222.1">
    <property type="nucleotide sequence ID" value="NZ_VTAV01000001.1"/>
</dbReference>
<dbReference type="InterPro" id="IPR016024">
    <property type="entry name" value="ARM-type_fold"/>
</dbReference>
<protein>
    <submittedName>
        <fullName evidence="1">Uncharacterized protein</fullName>
    </submittedName>
</protein>
<organism evidence="1 2">
    <name type="scientific">Sphingobacterium phlebotomi</name>
    <dbReference type="NCBI Taxonomy" id="2605433"/>
    <lineage>
        <taxon>Bacteria</taxon>
        <taxon>Pseudomonadati</taxon>
        <taxon>Bacteroidota</taxon>
        <taxon>Sphingobacteriia</taxon>
        <taxon>Sphingobacteriales</taxon>
        <taxon>Sphingobacteriaceae</taxon>
        <taxon>Sphingobacterium</taxon>
    </lineage>
</organism>
<proteinExistence type="predicted"/>
<sequence>MRNRIKLYFLLSVFVLLTSAFFPVDRIRYFLSPSIRGDITTVKKYPVNFNDTIPNDTLYQNLSKEGYPLSYYRKITTGICFDNKCRMLDIILLWDITGRYLGFELPEGEFLSKTDHEPFRQDEYERLHNILADEHSPLANFSYNQLITPQISFLDVDAITGPTAPAVLDYVVQGAVYTTYQLWHFTYGQAKEEVEKLTIKFLSVDLILKILDSENDADKMWALDHIKGYVTLAPVLREKILQFINNDNYSLAERAISAISPLELADEIFQEAILEKFFTADYSLKQQLIDKLTEVDKLSANVICKLADNMGTLNVAMLGRVIDLFRKQHVVDDKALKKVIPLLKHENSFVRRKAYGLLMSIENQNQYIKDALKEYTSNNKESEQWL</sequence>
<keyword evidence="2" id="KW-1185">Reference proteome</keyword>
<evidence type="ECO:0000313" key="1">
    <source>
        <dbReference type="EMBL" id="TYR37757.1"/>
    </source>
</evidence>
<dbReference type="SUPFAM" id="SSF48371">
    <property type="entry name" value="ARM repeat"/>
    <property type="match status" value="1"/>
</dbReference>
<comment type="caution">
    <text evidence="1">The sequence shown here is derived from an EMBL/GenBank/DDBJ whole genome shotgun (WGS) entry which is preliminary data.</text>
</comment>
<dbReference type="EMBL" id="VTAV01000001">
    <property type="protein sequence ID" value="TYR37757.1"/>
    <property type="molecule type" value="Genomic_DNA"/>
</dbReference>
<dbReference type="AlphaFoldDB" id="A0A5D4HAX0"/>
<reference evidence="1 2" key="1">
    <citation type="submission" date="2019-08" db="EMBL/GenBank/DDBJ databases">
        <title>Phlebobacter frassis gen. nov. sp. nov., a new member of family Sphingobacteriaceae isolated from sand fly rearing media.</title>
        <authorList>
            <person name="Kakumanu M.L."/>
            <person name="Marayati B.F."/>
            <person name="Wada-Katsumata A."/>
            <person name="Wasserberg G."/>
            <person name="Schal C."/>
            <person name="Apperson C.S."/>
            <person name="Ponnusamy L."/>
        </authorList>
    </citation>
    <scope>NUCLEOTIDE SEQUENCE [LARGE SCALE GENOMIC DNA]</scope>
    <source>
        <strain evidence="1 2">SSI9</strain>
    </source>
</reference>
<dbReference type="InterPro" id="IPR011989">
    <property type="entry name" value="ARM-like"/>
</dbReference>
<dbReference type="Gene3D" id="1.25.10.10">
    <property type="entry name" value="Leucine-rich Repeat Variant"/>
    <property type="match status" value="1"/>
</dbReference>
<accession>A0A5D4HAX0</accession>
<gene>
    <name evidence="1" type="ORF">FXV77_00225</name>
</gene>